<evidence type="ECO:0000313" key="5">
    <source>
        <dbReference type="EMBL" id="UYW00124.1"/>
    </source>
</evidence>
<keyword evidence="4" id="KW-0812">Transmembrane</keyword>
<keyword evidence="4" id="KW-0472">Membrane</keyword>
<protein>
    <submittedName>
        <fullName evidence="5">Class F sortase</fullName>
    </submittedName>
</protein>
<geneLocation type="plasmid" evidence="5 6">
    <name>unnamed4</name>
</geneLocation>
<feature type="active site" description="Proton donor/acceptor" evidence="2">
    <location>
        <position position="138"/>
    </location>
</feature>
<keyword evidence="5" id="KW-0614">Plasmid</keyword>
<dbReference type="Pfam" id="PF04203">
    <property type="entry name" value="Sortase"/>
    <property type="match status" value="1"/>
</dbReference>
<dbReference type="InterPro" id="IPR005754">
    <property type="entry name" value="Sortase"/>
</dbReference>
<dbReference type="CDD" id="cd05829">
    <property type="entry name" value="Sortase_F"/>
    <property type="match status" value="1"/>
</dbReference>
<proteinExistence type="predicted"/>
<gene>
    <name evidence="5" type="ORF">NL394_23530</name>
</gene>
<keyword evidence="1" id="KW-0378">Hydrolase</keyword>
<feature type="region of interest" description="Disordered" evidence="3">
    <location>
        <begin position="1"/>
        <end position="20"/>
    </location>
</feature>
<accession>A0AAX3EQP4</accession>
<dbReference type="EMBL" id="CP101189">
    <property type="protein sequence ID" value="UYW00124.1"/>
    <property type="molecule type" value="Genomic_DNA"/>
</dbReference>
<dbReference type="SUPFAM" id="SSF63817">
    <property type="entry name" value="Sortase"/>
    <property type="match status" value="1"/>
</dbReference>
<dbReference type="AlphaFoldDB" id="A0AAX3EQP4"/>
<keyword evidence="4" id="KW-1133">Transmembrane helix</keyword>
<evidence type="ECO:0000256" key="4">
    <source>
        <dbReference type="SAM" id="Phobius"/>
    </source>
</evidence>
<reference evidence="5" key="1">
    <citation type="submission" date="2022-07" db="EMBL/GenBank/DDBJ databases">
        <authorList>
            <person name="Wu T."/>
        </authorList>
    </citation>
    <scope>NUCLEOTIDE SEQUENCE</scope>
    <source>
        <strain evidence="5">SD-1</strain>
        <plasmid evidence="5">unnamed4</plasmid>
    </source>
</reference>
<dbReference type="RefSeq" id="WP_264398888.1">
    <property type="nucleotide sequence ID" value="NZ_CP101183.1"/>
</dbReference>
<dbReference type="InterPro" id="IPR023365">
    <property type="entry name" value="Sortase_dom-sf"/>
</dbReference>
<evidence type="ECO:0000256" key="1">
    <source>
        <dbReference type="ARBA" id="ARBA00022801"/>
    </source>
</evidence>
<evidence type="ECO:0000256" key="2">
    <source>
        <dbReference type="PIRSR" id="PIRSR605754-1"/>
    </source>
</evidence>
<feature type="compositionally biased region" description="Polar residues" evidence="3">
    <location>
        <begin position="1"/>
        <end position="15"/>
    </location>
</feature>
<dbReference type="GO" id="GO:0016787">
    <property type="term" value="F:hydrolase activity"/>
    <property type="evidence" value="ECO:0007669"/>
    <property type="project" value="UniProtKB-KW"/>
</dbReference>
<dbReference type="InterPro" id="IPR042001">
    <property type="entry name" value="Sortase_F"/>
</dbReference>
<feature type="transmembrane region" description="Helical" evidence="4">
    <location>
        <begin position="24"/>
        <end position="45"/>
    </location>
</feature>
<organism evidence="5 6">
    <name type="scientific">Paenarthrobacter ureafaciens</name>
    <dbReference type="NCBI Taxonomy" id="37931"/>
    <lineage>
        <taxon>Bacteria</taxon>
        <taxon>Bacillati</taxon>
        <taxon>Actinomycetota</taxon>
        <taxon>Actinomycetes</taxon>
        <taxon>Micrococcales</taxon>
        <taxon>Micrococcaceae</taxon>
        <taxon>Paenarthrobacter</taxon>
    </lineage>
</organism>
<dbReference type="Gene3D" id="2.40.260.10">
    <property type="entry name" value="Sortase"/>
    <property type="match status" value="1"/>
</dbReference>
<name>A0AAX3EQP4_PAEUR</name>
<feature type="active site" description="Acyl-thioester intermediate" evidence="2">
    <location>
        <position position="204"/>
    </location>
</feature>
<evidence type="ECO:0000256" key="3">
    <source>
        <dbReference type="SAM" id="MobiDB-lite"/>
    </source>
</evidence>
<keyword evidence="6" id="KW-1185">Reference proteome</keyword>
<evidence type="ECO:0000313" key="6">
    <source>
        <dbReference type="Proteomes" id="UP001163293"/>
    </source>
</evidence>
<sequence>MPAYRQTTASSSPPNDAQPRRRKYIATALAGCAALAGLFSLYAGAQGLGTQPVYEEAPTVTRPFTAADSDTYTGNKAVAPDLPPQTVAIPSLRISAPITESGVDADGALILPSSEKTTRYMGAAPIGAPKGSTVIAGHVNFPDGSPGALEPLARAAKGAPIYITDAGGTRYTYTVTSAETLIKTALPAALFDTSGPAQLVLITCGGPIENTGNGILGYTHNTVVTAVPALK</sequence>
<dbReference type="Proteomes" id="UP001163293">
    <property type="component" value="Plasmid unnamed4"/>
</dbReference>